<gene>
    <name evidence="2" type="ORF">F0562_029662</name>
</gene>
<accession>A0A5J5B4P4</accession>
<evidence type="ECO:0000313" key="3">
    <source>
        <dbReference type="Proteomes" id="UP000325577"/>
    </source>
</evidence>
<sequence length="220" mass="23006">MAETSGGQKAAQSKAVLCKATAPSGVATASQIDVLASAHIAAAQIGDGAHPPNLYASYIGARGSEPPVNDNAHSGLQQVMPTALKGIVHSVLTKANVHPVVSRPNEDISKLPSLEASPNAKVSQLSSLEEGTSKNLLLQNVINDPQDNHDATHSLQAKAPSPSDPIVVENESHYQQGVQATTNAEKGRQWQQETVLDSSKQLRASSSTTQNARMSVLSLP</sequence>
<protein>
    <submittedName>
        <fullName evidence="2">Uncharacterized protein</fullName>
    </submittedName>
</protein>
<dbReference type="EMBL" id="CM018039">
    <property type="protein sequence ID" value="KAA8537206.1"/>
    <property type="molecule type" value="Genomic_DNA"/>
</dbReference>
<feature type="region of interest" description="Disordered" evidence="1">
    <location>
        <begin position="196"/>
        <end position="220"/>
    </location>
</feature>
<name>A0A5J5B4P4_9ASTE</name>
<feature type="region of interest" description="Disordered" evidence="1">
    <location>
        <begin position="144"/>
        <end position="165"/>
    </location>
</feature>
<evidence type="ECO:0000313" key="2">
    <source>
        <dbReference type="EMBL" id="KAA8537206.1"/>
    </source>
</evidence>
<organism evidence="2 3">
    <name type="scientific">Nyssa sinensis</name>
    <dbReference type="NCBI Taxonomy" id="561372"/>
    <lineage>
        <taxon>Eukaryota</taxon>
        <taxon>Viridiplantae</taxon>
        <taxon>Streptophyta</taxon>
        <taxon>Embryophyta</taxon>
        <taxon>Tracheophyta</taxon>
        <taxon>Spermatophyta</taxon>
        <taxon>Magnoliopsida</taxon>
        <taxon>eudicotyledons</taxon>
        <taxon>Gunneridae</taxon>
        <taxon>Pentapetalae</taxon>
        <taxon>asterids</taxon>
        <taxon>Cornales</taxon>
        <taxon>Nyssaceae</taxon>
        <taxon>Nyssa</taxon>
    </lineage>
</organism>
<feature type="compositionally biased region" description="Polar residues" evidence="1">
    <location>
        <begin position="196"/>
        <end position="213"/>
    </location>
</feature>
<dbReference type="AlphaFoldDB" id="A0A5J5B4P4"/>
<proteinExistence type="predicted"/>
<dbReference type="Proteomes" id="UP000325577">
    <property type="component" value="Linkage Group LG16"/>
</dbReference>
<keyword evidence="3" id="KW-1185">Reference proteome</keyword>
<evidence type="ECO:0000256" key="1">
    <source>
        <dbReference type="SAM" id="MobiDB-lite"/>
    </source>
</evidence>
<reference evidence="2 3" key="1">
    <citation type="submission" date="2019-09" db="EMBL/GenBank/DDBJ databases">
        <title>A chromosome-level genome assembly of the Chinese tupelo Nyssa sinensis.</title>
        <authorList>
            <person name="Yang X."/>
            <person name="Kang M."/>
            <person name="Yang Y."/>
            <person name="Xiong H."/>
            <person name="Wang M."/>
            <person name="Zhang Z."/>
            <person name="Wang Z."/>
            <person name="Wu H."/>
            <person name="Ma T."/>
            <person name="Liu J."/>
            <person name="Xi Z."/>
        </authorList>
    </citation>
    <scope>NUCLEOTIDE SEQUENCE [LARGE SCALE GENOMIC DNA]</scope>
    <source>
        <strain evidence="2">J267</strain>
        <tissue evidence="2">Leaf</tissue>
    </source>
</reference>